<dbReference type="SUPFAM" id="SSF47598">
    <property type="entry name" value="Ribbon-helix-helix"/>
    <property type="match status" value="1"/>
</dbReference>
<accession>A0ABV0JQ67</accession>
<evidence type="ECO:0000313" key="3">
    <source>
        <dbReference type="Proteomes" id="UP001442494"/>
    </source>
</evidence>
<name>A0ABV0JQ67_9CYAN</name>
<dbReference type="InterPro" id="IPR013321">
    <property type="entry name" value="Arc_rbn_hlx_hlx"/>
</dbReference>
<feature type="region of interest" description="Disordered" evidence="1">
    <location>
        <begin position="45"/>
        <end position="67"/>
    </location>
</feature>
<proteinExistence type="predicted"/>
<organism evidence="2 3">
    <name type="scientific">Funiculus sociatus GB2-A5</name>
    <dbReference type="NCBI Taxonomy" id="2933946"/>
    <lineage>
        <taxon>Bacteria</taxon>
        <taxon>Bacillati</taxon>
        <taxon>Cyanobacteriota</taxon>
        <taxon>Cyanophyceae</taxon>
        <taxon>Coleofasciculales</taxon>
        <taxon>Coleofasciculaceae</taxon>
        <taxon>Funiculus</taxon>
    </lineage>
</organism>
<keyword evidence="3" id="KW-1185">Reference proteome</keyword>
<dbReference type="RefSeq" id="WP_190420107.1">
    <property type="nucleotide sequence ID" value="NZ_JAMPKK010000029.1"/>
</dbReference>
<gene>
    <name evidence="2" type="ORF">NDI37_14220</name>
</gene>
<comment type="caution">
    <text evidence="2">The sequence shown here is derived from an EMBL/GenBank/DDBJ whole genome shotgun (WGS) entry which is preliminary data.</text>
</comment>
<protein>
    <submittedName>
        <fullName evidence="2">PTS ascorbate transporter subunit IIC</fullName>
    </submittedName>
</protein>
<evidence type="ECO:0000256" key="1">
    <source>
        <dbReference type="SAM" id="MobiDB-lite"/>
    </source>
</evidence>
<dbReference type="InterPro" id="IPR010985">
    <property type="entry name" value="Ribbon_hlx_hlx"/>
</dbReference>
<dbReference type="Proteomes" id="UP001442494">
    <property type="component" value="Unassembled WGS sequence"/>
</dbReference>
<reference evidence="2 3" key="1">
    <citation type="submission" date="2022-04" db="EMBL/GenBank/DDBJ databases">
        <title>Positive selection, recombination, and allopatry shape intraspecific diversity of widespread and dominant cyanobacteria.</title>
        <authorList>
            <person name="Wei J."/>
            <person name="Shu W."/>
            <person name="Hu C."/>
        </authorList>
    </citation>
    <scope>NUCLEOTIDE SEQUENCE [LARGE SCALE GENOMIC DNA]</scope>
    <source>
        <strain evidence="2 3">GB2-A5</strain>
    </source>
</reference>
<dbReference type="Gene3D" id="1.10.1220.10">
    <property type="entry name" value="Met repressor-like"/>
    <property type="match status" value="1"/>
</dbReference>
<sequence length="67" mass="8084">MTQKKRFLLRLDNKLYEILEKWSADELRSVNAQIEYLLTEAARKQGRWKEDKQQKVVDEQKTETEDA</sequence>
<dbReference type="EMBL" id="JAMPKK010000029">
    <property type="protein sequence ID" value="MEP0865623.1"/>
    <property type="molecule type" value="Genomic_DNA"/>
</dbReference>
<evidence type="ECO:0000313" key="2">
    <source>
        <dbReference type="EMBL" id="MEP0865623.1"/>
    </source>
</evidence>